<protein>
    <recommendedName>
        <fullName evidence="3">Lipoprotein</fullName>
    </recommendedName>
</protein>
<evidence type="ECO:0000313" key="2">
    <source>
        <dbReference type="Proteomes" id="UP001267290"/>
    </source>
</evidence>
<accession>A0ABU1NZ26</accession>
<proteinExistence type="predicted"/>
<comment type="caution">
    <text evidence="1">The sequence shown here is derived from an EMBL/GenBank/DDBJ whole genome shotgun (WGS) entry which is preliminary data.</text>
</comment>
<dbReference type="Proteomes" id="UP001267290">
    <property type="component" value="Unassembled WGS sequence"/>
</dbReference>
<name>A0ABU1NZ26_9BACL</name>
<gene>
    <name evidence="1" type="ORF">J2736_003957</name>
</gene>
<sequence>MLYKLERNYHFMHKKRLILILILLSSFLASCGNRGIPAIKQELLDQKMSVLMLSSAGLTPPAKEAIGQALKSWRDANSIAYDWVQDLNALDENVVSKLKTKSYDYIYVVGNELFPSANETMALGLSASKWTLLQSQPFAGGSAGAVNEQAAVLQLDPQQMETLKNNAIQNLIFQNTVIEWVTQPDRPIPSVWAPSEEADHIVFLNNTQWFQQLTLQVHQHHATWVVFYNPVEEAQLQRAKNLGVSVLDYTGALTADLNWKQVLDNRLAMMKTHAWQKGVQTYNAQELKELKMK</sequence>
<dbReference type="PROSITE" id="PS51257">
    <property type="entry name" value="PROKAR_LIPOPROTEIN"/>
    <property type="match status" value="1"/>
</dbReference>
<organism evidence="1 2">
    <name type="scientific">Paenibacillus qinlingensis</name>
    <dbReference type="NCBI Taxonomy" id="1837343"/>
    <lineage>
        <taxon>Bacteria</taxon>
        <taxon>Bacillati</taxon>
        <taxon>Bacillota</taxon>
        <taxon>Bacilli</taxon>
        <taxon>Bacillales</taxon>
        <taxon>Paenibacillaceae</taxon>
        <taxon>Paenibacillus</taxon>
    </lineage>
</organism>
<evidence type="ECO:0008006" key="3">
    <source>
        <dbReference type="Google" id="ProtNLM"/>
    </source>
</evidence>
<dbReference type="EMBL" id="JAVDSB010000007">
    <property type="protein sequence ID" value="MDR6552750.1"/>
    <property type="molecule type" value="Genomic_DNA"/>
</dbReference>
<dbReference type="RefSeq" id="WP_310500260.1">
    <property type="nucleotide sequence ID" value="NZ_JAVDSB010000007.1"/>
</dbReference>
<keyword evidence="2" id="KW-1185">Reference proteome</keyword>
<evidence type="ECO:0000313" key="1">
    <source>
        <dbReference type="EMBL" id="MDR6552750.1"/>
    </source>
</evidence>
<reference evidence="1 2" key="1">
    <citation type="submission" date="2023-07" db="EMBL/GenBank/DDBJ databases">
        <title>Sorghum-associated microbial communities from plants grown in Nebraska, USA.</title>
        <authorList>
            <person name="Schachtman D."/>
        </authorList>
    </citation>
    <scope>NUCLEOTIDE SEQUENCE [LARGE SCALE GENOMIC DNA]</scope>
    <source>
        <strain evidence="1 2">CC258</strain>
    </source>
</reference>